<keyword evidence="2" id="KW-1185">Reference proteome</keyword>
<organism evidence="1 2">
    <name type="scientific">Actinoplanes sandaracinus</name>
    <dbReference type="NCBI Taxonomy" id="3045177"/>
    <lineage>
        <taxon>Bacteria</taxon>
        <taxon>Bacillati</taxon>
        <taxon>Actinomycetota</taxon>
        <taxon>Actinomycetes</taxon>
        <taxon>Micromonosporales</taxon>
        <taxon>Micromonosporaceae</taxon>
        <taxon>Actinoplanes</taxon>
    </lineage>
</organism>
<reference evidence="1 2" key="1">
    <citation type="submission" date="2023-05" db="EMBL/GenBank/DDBJ databases">
        <title>Actinoplanes sp. NEAU-A12 genome sequencing.</title>
        <authorList>
            <person name="Wang Z.-S."/>
        </authorList>
    </citation>
    <scope>NUCLEOTIDE SEQUENCE [LARGE SCALE GENOMIC DNA]</scope>
    <source>
        <strain evidence="1 2">NEAU-A12</strain>
    </source>
</reference>
<dbReference type="RefSeq" id="WP_282765733.1">
    <property type="nucleotide sequence ID" value="NZ_JASCTH010000032.1"/>
</dbReference>
<dbReference type="Proteomes" id="UP001241758">
    <property type="component" value="Unassembled WGS sequence"/>
</dbReference>
<dbReference type="SUPFAM" id="SSF46785">
    <property type="entry name" value="Winged helix' DNA-binding domain"/>
    <property type="match status" value="1"/>
</dbReference>
<evidence type="ECO:0008006" key="3">
    <source>
        <dbReference type="Google" id="ProtNLM"/>
    </source>
</evidence>
<gene>
    <name evidence="1" type="ORF">QLQ12_37820</name>
</gene>
<protein>
    <recommendedName>
        <fullName evidence="3">Transcriptional regulator</fullName>
    </recommendedName>
</protein>
<name>A0ABT6WX96_9ACTN</name>
<proteinExistence type="predicted"/>
<accession>A0ABT6WX96</accession>
<evidence type="ECO:0000313" key="1">
    <source>
        <dbReference type="EMBL" id="MDI6104365.1"/>
    </source>
</evidence>
<comment type="caution">
    <text evidence="1">The sequence shown here is derived from an EMBL/GenBank/DDBJ whole genome shotgun (WGS) entry which is preliminary data.</text>
</comment>
<evidence type="ECO:0000313" key="2">
    <source>
        <dbReference type="Proteomes" id="UP001241758"/>
    </source>
</evidence>
<sequence>MDDDTRIEQALAVLARPGVYEVLHALYVRAGVATFAEIAAVVGQALSLLRALAAERLVFSYQCGSLDVEPHPQTGFMLTTKGEEVTAHMIRLQQWVAIRNARPGRHAR</sequence>
<dbReference type="EMBL" id="JASCTH010000032">
    <property type="protein sequence ID" value="MDI6104365.1"/>
    <property type="molecule type" value="Genomic_DNA"/>
</dbReference>
<dbReference type="InterPro" id="IPR036390">
    <property type="entry name" value="WH_DNA-bd_sf"/>
</dbReference>